<keyword evidence="2" id="KW-1185">Reference proteome</keyword>
<name>A0ABW0XH95_9ACTN</name>
<dbReference type="RefSeq" id="WP_380230076.1">
    <property type="nucleotide sequence ID" value="NZ_JBHSOF010000103.1"/>
</dbReference>
<proteinExistence type="predicted"/>
<organism evidence="1 2">
    <name type="scientific">Kitasatospora misakiensis</name>
    <dbReference type="NCBI Taxonomy" id="67330"/>
    <lineage>
        <taxon>Bacteria</taxon>
        <taxon>Bacillati</taxon>
        <taxon>Actinomycetota</taxon>
        <taxon>Actinomycetes</taxon>
        <taxon>Kitasatosporales</taxon>
        <taxon>Streptomycetaceae</taxon>
        <taxon>Kitasatospora</taxon>
    </lineage>
</organism>
<protein>
    <submittedName>
        <fullName evidence="1">Uncharacterized protein</fullName>
    </submittedName>
</protein>
<reference evidence="2" key="1">
    <citation type="journal article" date="2019" name="Int. J. Syst. Evol. Microbiol.">
        <title>The Global Catalogue of Microorganisms (GCM) 10K type strain sequencing project: providing services to taxonomists for standard genome sequencing and annotation.</title>
        <authorList>
            <consortium name="The Broad Institute Genomics Platform"/>
            <consortium name="The Broad Institute Genome Sequencing Center for Infectious Disease"/>
            <person name="Wu L."/>
            <person name="Ma J."/>
        </authorList>
    </citation>
    <scope>NUCLEOTIDE SEQUENCE [LARGE SCALE GENOMIC DNA]</scope>
    <source>
        <strain evidence="2">CGMCC 4.1437</strain>
    </source>
</reference>
<evidence type="ECO:0000313" key="1">
    <source>
        <dbReference type="EMBL" id="MFC5668441.1"/>
    </source>
</evidence>
<sequence length="247" mass="26580">MTDWSRLSHAYGSAEDIPALLDRIEAAPSAERWSDLWSALCHQGSVYSASFAALPRLTAIAAAADPKEQLNALHLATAIVAGADQLDELDEVGDVRVTYAQEIAVLLRMVNEHLRTAPDRTDYIYLLEALLACEGVPVWGEDLAWGLVNGEYQISCPQCETDLFIAIGDYGYFSTSGDYALDDTVEKAPLRPADPGDLHGIGQRLHTLALSDGQGDVATALTYLFGSAHCTDCGTDFAVADQVGDPY</sequence>
<gene>
    <name evidence="1" type="ORF">ACFP3U_36470</name>
</gene>
<dbReference type="EMBL" id="JBHSOF010000103">
    <property type="protein sequence ID" value="MFC5668441.1"/>
    <property type="molecule type" value="Genomic_DNA"/>
</dbReference>
<comment type="caution">
    <text evidence="1">The sequence shown here is derived from an EMBL/GenBank/DDBJ whole genome shotgun (WGS) entry which is preliminary data.</text>
</comment>
<dbReference type="Proteomes" id="UP001595975">
    <property type="component" value="Unassembled WGS sequence"/>
</dbReference>
<accession>A0ABW0XH95</accession>
<evidence type="ECO:0000313" key="2">
    <source>
        <dbReference type="Proteomes" id="UP001595975"/>
    </source>
</evidence>